<evidence type="ECO:0000313" key="2">
    <source>
        <dbReference type="Proteomes" id="UP000029577"/>
    </source>
</evidence>
<dbReference type="Proteomes" id="UP000029577">
    <property type="component" value="Unassembled WGS sequence"/>
</dbReference>
<dbReference type="InterPro" id="IPR010862">
    <property type="entry name" value="DUF1493"/>
</dbReference>
<organism evidence="1 2">
    <name type="scientific">Tatumella morbirosei</name>
    <dbReference type="NCBI Taxonomy" id="642227"/>
    <lineage>
        <taxon>Bacteria</taxon>
        <taxon>Pseudomonadati</taxon>
        <taxon>Pseudomonadota</taxon>
        <taxon>Gammaproteobacteria</taxon>
        <taxon>Enterobacterales</taxon>
        <taxon>Erwiniaceae</taxon>
        <taxon>Tatumella</taxon>
    </lineage>
</organism>
<dbReference type="AlphaFoldDB" id="A0A095VGD6"/>
<dbReference type="eggNOG" id="ENOG5032U7D">
    <property type="taxonomic scope" value="Bacteria"/>
</dbReference>
<dbReference type="EMBL" id="JPKR02000002">
    <property type="protein sequence ID" value="KGD73720.1"/>
    <property type="molecule type" value="Genomic_DNA"/>
</dbReference>
<keyword evidence="2" id="KW-1185">Reference proteome</keyword>
<name>A0A095VGD6_9GAMM</name>
<comment type="caution">
    <text evidence="1">The sequence shown here is derived from an EMBL/GenBank/DDBJ whole genome shotgun (WGS) entry which is preliminary data.</text>
</comment>
<dbReference type="OrthoDB" id="6476622at2"/>
<dbReference type="Pfam" id="PF07377">
    <property type="entry name" value="DUF1493"/>
    <property type="match status" value="1"/>
</dbReference>
<sequence length="108" mass="12869">MVTDEEVLKFFRTELPVVKSLLLKPVTLSLDSILQEYAEIDDLAPTIDKYSVEFNTDISSLHIDQYLPWIIPWFFRSWFTKRPVKQLKRPLTVRMFAESARTGRWLYE</sequence>
<evidence type="ECO:0000313" key="1">
    <source>
        <dbReference type="EMBL" id="KGD73720.1"/>
    </source>
</evidence>
<dbReference type="RefSeq" id="WP_038020178.1">
    <property type="nucleotide sequence ID" value="NZ_JPKR02000002.1"/>
</dbReference>
<proteinExistence type="predicted"/>
<gene>
    <name evidence="1" type="ORF">HA49_10770</name>
</gene>
<accession>A0A095VGD6</accession>
<protein>
    <submittedName>
        <fullName evidence="1">Cytoplasmic protein</fullName>
    </submittedName>
</protein>
<reference evidence="1" key="1">
    <citation type="submission" date="2014-12" db="EMBL/GenBank/DDBJ databases">
        <title>The draft genome of the Tatumella morbirosei type strain, LMG23360T isolated from pineapple rot.</title>
        <authorList>
            <person name="Smits T.H."/>
            <person name="Palmer M."/>
            <person name="Venter S.N."/>
            <person name="Duffy B."/>
            <person name="Steenkamp E.T."/>
            <person name="Chan W.Y."/>
            <person name="Coutinho T.A."/>
            <person name="Coetzee M.P."/>
            <person name="De Maayer P."/>
        </authorList>
    </citation>
    <scope>NUCLEOTIDE SEQUENCE [LARGE SCALE GENOMIC DNA]</scope>
    <source>
        <strain evidence="1">LMG 23360</strain>
    </source>
</reference>